<keyword evidence="4" id="KW-1185">Reference proteome</keyword>
<reference evidence="3 4" key="1">
    <citation type="submission" date="2015-07" db="EMBL/GenBank/DDBJ databases">
        <title>Genome analysis of myxobacterium Chondromyces crocatus Cm c5 reveals a high potential for natural compound synthesis and the genetic basis for the loss of fruiting body formation.</title>
        <authorList>
            <person name="Zaburannyi N."/>
            <person name="Bunk B."/>
            <person name="Maier J."/>
            <person name="Overmann J."/>
            <person name="Mueller R."/>
        </authorList>
    </citation>
    <scope>NUCLEOTIDE SEQUENCE [LARGE SCALE GENOMIC DNA]</scope>
    <source>
        <strain evidence="3 4">Cm c5</strain>
    </source>
</reference>
<gene>
    <name evidence="3" type="ORF">CMC5_005280</name>
</gene>
<organism evidence="3 4">
    <name type="scientific">Chondromyces crocatus</name>
    <dbReference type="NCBI Taxonomy" id="52"/>
    <lineage>
        <taxon>Bacteria</taxon>
        <taxon>Pseudomonadati</taxon>
        <taxon>Myxococcota</taxon>
        <taxon>Polyangia</taxon>
        <taxon>Polyangiales</taxon>
        <taxon>Polyangiaceae</taxon>
        <taxon>Chondromyces</taxon>
    </lineage>
</organism>
<dbReference type="InterPro" id="IPR011006">
    <property type="entry name" value="CheY-like_superfamily"/>
</dbReference>
<dbReference type="AlphaFoldDB" id="A0A0K1E6B0"/>
<evidence type="ECO:0000313" key="4">
    <source>
        <dbReference type="Proteomes" id="UP000067626"/>
    </source>
</evidence>
<evidence type="ECO:0000259" key="2">
    <source>
        <dbReference type="Pfam" id="PF14332"/>
    </source>
</evidence>
<evidence type="ECO:0000313" key="3">
    <source>
        <dbReference type="EMBL" id="AKT36415.1"/>
    </source>
</evidence>
<dbReference type="Gene3D" id="3.40.50.2300">
    <property type="match status" value="1"/>
</dbReference>
<dbReference type="Proteomes" id="UP000067626">
    <property type="component" value="Chromosome"/>
</dbReference>
<dbReference type="Pfam" id="PF14332">
    <property type="entry name" value="DUF4388"/>
    <property type="match status" value="1"/>
</dbReference>
<evidence type="ECO:0000256" key="1">
    <source>
        <dbReference type="SAM" id="MobiDB-lite"/>
    </source>
</evidence>
<dbReference type="KEGG" id="ccro:CMC5_005280"/>
<dbReference type="EMBL" id="CP012159">
    <property type="protein sequence ID" value="AKT36415.1"/>
    <property type="molecule type" value="Genomic_DNA"/>
</dbReference>
<protein>
    <recommendedName>
        <fullName evidence="2">PatA-like N-terminal domain-containing protein</fullName>
    </recommendedName>
</protein>
<dbReference type="PANTHER" id="PTHR36304">
    <property type="entry name" value="DOMAIN GTPASE-ACTIVATING PROTEIN, PUTATIVE-RELATED-RELATED"/>
    <property type="match status" value="1"/>
</dbReference>
<dbReference type="SUPFAM" id="SSF52172">
    <property type="entry name" value="CheY-like"/>
    <property type="match status" value="1"/>
</dbReference>
<feature type="domain" description="PatA-like N-terminal" evidence="2">
    <location>
        <begin position="121"/>
        <end position="219"/>
    </location>
</feature>
<name>A0A0K1E6B0_CHOCO</name>
<sequence length="551" mass="58694">MSRRVLLVDSDVEALGELASALRARGVTVANANDAFEAVELAFKRRPDAILAFKGVDDNGALSEAFAIVPELADMPILYLVDSAAELGPDDVPRSDIDRIISRISEISPRPSRNPSAQETRGDLQQVPLIDLLQLLSINRRSGVLGITTPSGAGEVRLATGEVIDAVYRRLEGEKALFRLLGERDGHFAFTPGEPATVRRILGQTSTLLLEAMRQVDEARRRRVELAPSGEAFFLDEPQADEGWSGETGAPSITAGAPTRRGEDSRPSSFPTARPDSGTVSLPTAQFASPTPPTITPPTIEDIPPRRPSSVPPTLRAADPELLARYGFGSSPPVPSQAERDEVAAQVTTLLQMPHHLDELLDEVNASDVTILEVLRGLLQEGRVRRVSLADLTTPFAPPEQLPVLRSLVSRLTRLGFIPPPSLMIATSSRRIPTLAHAVRRIADATVPAEPPPRASLPRPLGVLRLGDGVELSLMGLPAEDAFSPTWPLALHGAAAVIRLSDAGGEALAAHCQTLELLLLDAESLMGSFDIAAPGHIAALVRAALESAAGV</sequence>
<accession>A0A0K1E6B0</accession>
<dbReference type="InterPro" id="IPR025497">
    <property type="entry name" value="PatA-like_N"/>
</dbReference>
<dbReference type="STRING" id="52.CMC5_005280"/>
<proteinExistence type="predicted"/>
<feature type="compositionally biased region" description="Polar residues" evidence="1">
    <location>
        <begin position="278"/>
        <end position="289"/>
    </location>
</feature>
<feature type="region of interest" description="Disordered" evidence="1">
    <location>
        <begin position="232"/>
        <end position="315"/>
    </location>
</feature>
<dbReference type="PANTHER" id="PTHR36304:SF4">
    <property type="entry name" value="DUF4388 DOMAIN-CONTAINING PROTEIN"/>
    <property type="match status" value="1"/>
</dbReference>